<accession>A0A3B0TME4</accession>
<evidence type="ECO:0000313" key="2">
    <source>
        <dbReference type="EMBL" id="VAW09804.1"/>
    </source>
</evidence>
<dbReference type="GO" id="GO:0045454">
    <property type="term" value="P:cell redox homeostasis"/>
    <property type="evidence" value="ECO:0007669"/>
    <property type="project" value="TreeGrafter"/>
</dbReference>
<proteinExistence type="predicted"/>
<dbReference type="AlphaFoldDB" id="A0A3B0TME4"/>
<protein>
    <submittedName>
        <fullName evidence="2">Uncharacterized protein DUF547</fullName>
    </submittedName>
</protein>
<gene>
    <name evidence="2" type="ORF">MNBD_BACTEROID03-526</name>
</gene>
<dbReference type="PANTHER" id="PTHR34386:SF1">
    <property type="entry name" value="GLUTAREDOXIN-LIKE PROTEIN NRDH"/>
    <property type="match status" value="1"/>
</dbReference>
<dbReference type="InterPro" id="IPR051548">
    <property type="entry name" value="Grx-like_ET"/>
</dbReference>
<dbReference type="EMBL" id="UOEL01000002">
    <property type="protein sequence ID" value="VAW09804.1"/>
    <property type="molecule type" value="Genomic_DNA"/>
</dbReference>
<feature type="domain" description="DUF547" evidence="1">
    <location>
        <begin position="70"/>
        <end position="172"/>
    </location>
</feature>
<dbReference type="Pfam" id="PF04784">
    <property type="entry name" value="DUF547"/>
    <property type="match status" value="1"/>
</dbReference>
<dbReference type="PANTHER" id="PTHR34386">
    <property type="entry name" value="GLUTAREDOXIN"/>
    <property type="match status" value="1"/>
</dbReference>
<name>A0A3B0TME4_9ZZZZ</name>
<evidence type="ECO:0000259" key="1">
    <source>
        <dbReference type="Pfam" id="PF04784"/>
    </source>
</evidence>
<organism evidence="2">
    <name type="scientific">hydrothermal vent metagenome</name>
    <dbReference type="NCBI Taxonomy" id="652676"/>
    <lineage>
        <taxon>unclassified sequences</taxon>
        <taxon>metagenomes</taxon>
        <taxon>ecological metagenomes</taxon>
    </lineage>
</organism>
<reference evidence="2" key="1">
    <citation type="submission" date="2018-06" db="EMBL/GenBank/DDBJ databases">
        <authorList>
            <person name="Zhirakovskaya E."/>
        </authorList>
    </citation>
    <scope>NUCLEOTIDE SEQUENCE</scope>
</reference>
<sequence>MKKHVLFGFIYFMFLSLANAQDTSGFFAKADTFFKTHVKKGRVAYADIKENTASLDELLEMAKAITVTKENKNEHQAFWVNGYNLLVIKGIVENYPIKSPLDQAGFFDTVKHDIGGTSITLNDIENKLLRKNFPSEARFHFVLVCGGLGCPPIINKSYKPETLNDQLQKQTELAMNDPKFIRVNGGKVKISQIFEWYKNDFQQEGKVVDFINAYRTEKLPEKVKVSYYKYDWTLNDAK</sequence>
<dbReference type="InterPro" id="IPR006869">
    <property type="entry name" value="DUF547"/>
</dbReference>
<dbReference type="GO" id="GO:0009055">
    <property type="term" value="F:electron transfer activity"/>
    <property type="evidence" value="ECO:0007669"/>
    <property type="project" value="TreeGrafter"/>
</dbReference>